<accession>A0A1C3W6F5</accession>
<evidence type="ECO:0000259" key="2">
    <source>
        <dbReference type="Pfam" id="PF00857"/>
    </source>
</evidence>
<dbReference type="Pfam" id="PF00857">
    <property type="entry name" value="Isochorismatase"/>
    <property type="match status" value="1"/>
</dbReference>
<dbReference type="InterPro" id="IPR050272">
    <property type="entry name" value="Isochorismatase-like_hydrls"/>
</dbReference>
<dbReference type="SUPFAM" id="SSF52499">
    <property type="entry name" value="Isochorismatase-like hydrolases"/>
    <property type="match status" value="1"/>
</dbReference>
<dbReference type="InterPro" id="IPR000868">
    <property type="entry name" value="Isochorismatase-like_dom"/>
</dbReference>
<dbReference type="PANTHER" id="PTHR43540">
    <property type="entry name" value="PEROXYUREIDOACRYLATE/UREIDOACRYLATE AMIDOHYDROLASE-RELATED"/>
    <property type="match status" value="1"/>
</dbReference>
<name>A0A1C3W6F5_9HYPH</name>
<protein>
    <submittedName>
        <fullName evidence="3">Nicotinamidase-related amidase</fullName>
    </submittedName>
</protein>
<proteinExistence type="predicted"/>
<dbReference type="OrthoDB" id="9794942at2"/>
<evidence type="ECO:0000256" key="1">
    <source>
        <dbReference type="ARBA" id="ARBA00022801"/>
    </source>
</evidence>
<dbReference type="AlphaFoldDB" id="A0A1C3W6F5"/>
<gene>
    <name evidence="3" type="ORF">GA0061101_108244</name>
</gene>
<evidence type="ECO:0000313" key="3">
    <source>
        <dbReference type="EMBL" id="SCB35486.1"/>
    </source>
</evidence>
<dbReference type="RefSeq" id="WP_037197201.1">
    <property type="nucleotide sequence ID" value="NZ_FMAF01000008.1"/>
</dbReference>
<organism evidence="3 4">
    <name type="scientific">Rhizobium lusitanum</name>
    <dbReference type="NCBI Taxonomy" id="293958"/>
    <lineage>
        <taxon>Bacteria</taxon>
        <taxon>Pseudomonadati</taxon>
        <taxon>Pseudomonadota</taxon>
        <taxon>Alphaproteobacteria</taxon>
        <taxon>Hyphomicrobiales</taxon>
        <taxon>Rhizobiaceae</taxon>
        <taxon>Rhizobium/Agrobacterium group</taxon>
        <taxon>Rhizobium</taxon>
    </lineage>
</organism>
<dbReference type="PANTHER" id="PTHR43540:SF6">
    <property type="entry name" value="ISOCHORISMATASE-LIKE DOMAIN-CONTAINING PROTEIN"/>
    <property type="match status" value="1"/>
</dbReference>
<dbReference type="InterPro" id="IPR036380">
    <property type="entry name" value="Isochorismatase-like_sf"/>
</dbReference>
<keyword evidence="1" id="KW-0378">Hydrolase</keyword>
<evidence type="ECO:0000313" key="4">
    <source>
        <dbReference type="Proteomes" id="UP000199205"/>
    </source>
</evidence>
<dbReference type="Gene3D" id="3.40.50.850">
    <property type="entry name" value="Isochorismatase-like"/>
    <property type="match status" value="1"/>
</dbReference>
<dbReference type="GO" id="GO:0016787">
    <property type="term" value="F:hydrolase activity"/>
    <property type="evidence" value="ECO:0007669"/>
    <property type="project" value="UniProtKB-KW"/>
</dbReference>
<sequence length="188" mass="20696">MSHPGTALLVIDVQESFRQRPYWQTDDLPTFTSRLQALIDGAKARGIPVVQIFHVDDDPHFSLKSGYVRTLDEVSLEADAIFHKARHSALVGSGLDVWLVENGIRKVIVSGIRTEQCCETTTRHASDLGYEVDYVTAATLTFPMTHASGTVFSVNDIKKRSELVLSGRFARIATVEEALVDAPIRSAA</sequence>
<reference evidence="3 4" key="1">
    <citation type="submission" date="2016-08" db="EMBL/GenBank/DDBJ databases">
        <authorList>
            <person name="Seilhamer J.J."/>
        </authorList>
    </citation>
    <scope>NUCLEOTIDE SEQUENCE [LARGE SCALE GENOMIC DNA]</scope>
    <source>
        <strain evidence="3 4">P1-7</strain>
    </source>
</reference>
<dbReference type="Proteomes" id="UP000199205">
    <property type="component" value="Unassembled WGS sequence"/>
</dbReference>
<dbReference type="EMBL" id="FMAF01000008">
    <property type="protein sequence ID" value="SCB35486.1"/>
    <property type="molecule type" value="Genomic_DNA"/>
</dbReference>
<feature type="domain" description="Isochorismatase-like" evidence="2">
    <location>
        <begin position="6"/>
        <end position="143"/>
    </location>
</feature>